<protein>
    <recommendedName>
        <fullName evidence="2">DUF2433 domain-containing protein</fullName>
    </recommendedName>
</protein>
<evidence type="ECO:0000259" key="2">
    <source>
        <dbReference type="Pfam" id="PF10360"/>
    </source>
</evidence>
<dbReference type="Proteomes" id="UP000193467">
    <property type="component" value="Unassembled WGS sequence"/>
</dbReference>
<dbReference type="PANTHER" id="PTHR31987">
    <property type="entry name" value="GLUTAMINASE A-RELATED"/>
    <property type="match status" value="1"/>
</dbReference>
<name>A0A1Y2G440_9BASI</name>
<proteinExistence type="predicted"/>
<evidence type="ECO:0000313" key="4">
    <source>
        <dbReference type="Proteomes" id="UP000193467"/>
    </source>
</evidence>
<comment type="caution">
    <text evidence="3">The sequence shown here is derived from an EMBL/GenBank/DDBJ whole genome shotgun (WGS) entry which is preliminary data.</text>
</comment>
<feature type="region of interest" description="Disordered" evidence="1">
    <location>
        <begin position="1"/>
        <end position="31"/>
    </location>
</feature>
<dbReference type="OrthoDB" id="3918848at2759"/>
<dbReference type="InParanoid" id="A0A1Y2G440"/>
<sequence length="435" mass="45842">MASTAPPAASAPPAPAASAAPSSPLAQPVDSHSNRVDVINSAGGRILCVSDIRGAISTLNTLAAEHNAIAIIHSGDFGFYEPSSLASISDRTLRHLVQYSSLITPQFRSQLLAPTVSPLQLRDLLARGPNPKAAPSDDYFGLSEFPKLLSGDLVLNVPVYTVWGACEDVAILEKIRLAAPSLLNVPTDPSVVPPPPPPPANGTRTISGYSIPNLTVLDEATTRVLLIGGVRLRLFGLGGAVVSHKLFDNGTGTATIAGGGGTMWTTVLQIGELVDTAQKVYDPTETRLLLTHASPGREGLLSQLCLVLKADLTLSAGLHFRYGVSYNEFSVQHDPEAFRGKLEAARKGFNEVWETVKGQVEGVVDANQKALLENALAVANRVPAAPAAGGQAIEESAWKNCWNWNLPDAAFGSLVLDVRDGRVGSEMKSQGESSR</sequence>
<dbReference type="EMBL" id="MCGR01000002">
    <property type="protein sequence ID" value="ORY91733.1"/>
    <property type="molecule type" value="Genomic_DNA"/>
</dbReference>
<dbReference type="AlphaFoldDB" id="A0A1Y2G440"/>
<dbReference type="STRING" id="106004.A0A1Y2G440"/>
<gene>
    <name evidence="3" type="ORF">BCR35DRAFT_260887</name>
</gene>
<evidence type="ECO:0000313" key="3">
    <source>
        <dbReference type="EMBL" id="ORY91733.1"/>
    </source>
</evidence>
<reference evidence="3 4" key="1">
    <citation type="submission" date="2016-07" db="EMBL/GenBank/DDBJ databases">
        <title>Pervasive Adenine N6-methylation of Active Genes in Fungi.</title>
        <authorList>
            <consortium name="DOE Joint Genome Institute"/>
            <person name="Mondo S.J."/>
            <person name="Dannebaum R.O."/>
            <person name="Kuo R.C."/>
            <person name="Labutti K."/>
            <person name="Haridas S."/>
            <person name="Kuo A."/>
            <person name="Salamov A."/>
            <person name="Ahrendt S.R."/>
            <person name="Lipzen A."/>
            <person name="Sullivan W."/>
            <person name="Andreopoulos W.B."/>
            <person name="Clum A."/>
            <person name="Lindquist E."/>
            <person name="Daum C."/>
            <person name="Ramamoorthy G.K."/>
            <person name="Gryganskyi A."/>
            <person name="Culley D."/>
            <person name="Magnuson J.K."/>
            <person name="James T.Y."/>
            <person name="O'Malley M.A."/>
            <person name="Stajich J.E."/>
            <person name="Spatafora J.W."/>
            <person name="Visel A."/>
            <person name="Grigoriev I.V."/>
        </authorList>
    </citation>
    <scope>NUCLEOTIDE SEQUENCE [LARGE SCALE GENOMIC DNA]</scope>
    <source>
        <strain evidence="3 4">62-1032</strain>
    </source>
</reference>
<dbReference type="PANTHER" id="PTHR31987:SF11">
    <property type="entry name" value="DUF2433 DOMAIN-CONTAINING PROTEIN"/>
    <property type="match status" value="1"/>
</dbReference>
<accession>A0A1Y2G440</accession>
<feature type="domain" description="DUF2433" evidence="2">
    <location>
        <begin position="322"/>
        <end position="431"/>
    </location>
</feature>
<dbReference type="Pfam" id="PF10360">
    <property type="entry name" value="DUF2433"/>
    <property type="match status" value="1"/>
</dbReference>
<organism evidence="3 4">
    <name type="scientific">Leucosporidium creatinivorum</name>
    <dbReference type="NCBI Taxonomy" id="106004"/>
    <lineage>
        <taxon>Eukaryota</taxon>
        <taxon>Fungi</taxon>
        <taxon>Dikarya</taxon>
        <taxon>Basidiomycota</taxon>
        <taxon>Pucciniomycotina</taxon>
        <taxon>Microbotryomycetes</taxon>
        <taxon>Leucosporidiales</taxon>
        <taxon>Leucosporidium</taxon>
    </lineage>
</organism>
<evidence type="ECO:0000256" key="1">
    <source>
        <dbReference type="SAM" id="MobiDB-lite"/>
    </source>
</evidence>
<dbReference type="InterPro" id="IPR018829">
    <property type="entry name" value="DUF2433"/>
</dbReference>
<dbReference type="InterPro" id="IPR052743">
    <property type="entry name" value="Glutaminase_GtaA"/>
</dbReference>
<keyword evidence="4" id="KW-1185">Reference proteome</keyword>